<feature type="compositionally biased region" description="Basic and acidic residues" evidence="1">
    <location>
        <begin position="108"/>
        <end position="123"/>
    </location>
</feature>
<evidence type="ECO:0000313" key="2">
    <source>
        <dbReference type="EMBL" id="CAB9510017.1"/>
    </source>
</evidence>
<protein>
    <submittedName>
        <fullName evidence="2">Uncharacterized protein</fullName>
    </submittedName>
</protein>
<dbReference type="AlphaFoldDB" id="A0A9N8DW07"/>
<accession>A0A9N8DW07</accession>
<dbReference type="Proteomes" id="UP001153069">
    <property type="component" value="Unassembled WGS sequence"/>
</dbReference>
<gene>
    <name evidence="2" type="ORF">SEMRO_415_G138460.1</name>
</gene>
<reference evidence="2" key="1">
    <citation type="submission" date="2020-06" db="EMBL/GenBank/DDBJ databases">
        <authorList>
            <consortium name="Plant Systems Biology data submission"/>
        </authorList>
    </citation>
    <scope>NUCLEOTIDE SEQUENCE</scope>
    <source>
        <strain evidence="2">D6</strain>
    </source>
</reference>
<comment type="caution">
    <text evidence="2">The sequence shown here is derived from an EMBL/GenBank/DDBJ whole genome shotgun (WGS) entry which is preliminary data.</text>
</comment>
<keyword evidence="3" id="KW-1185">Reference proteome</keyword>
<organism evidence="2 3">
    <name type="scientific">Seminavis robusta</name>
    <dbReference type="NCBI Taxonomy" id="568900"/>
    <lineage>
        <taxon>Eukaryota</taxon>
        <taxon>Sar</taxon>
        <taxon>Stramenopiles</taxon>
        <taxon>Ochrophyta</taxon>
        <taxon>Bacillariophyta</taxon>
        <taxon>Bacillariophyceae</taxon>
        <taxon>Bacillariophycidae</taxon>
        <taxon>Naviculales</taxon>
        <taxon>Naviculaceae</taxon>
        <taxon>Seminavis</taxon>
    </lineage>
</organism>
<evidence type="ECO:0000256" key="1">
    <source>
        <dbReference type="SAM" id="MobiDB-lite"/>
    </source>
</evidence>
<sequence length="307" mass="34659">MDDGDKGWNHLVKVLRLTEDQQRALESRGVDDINLFHGSAGLGQVDFFAFDNETNIFPQARRVLMSDAWKWIDNNMNSIHDDDDDWSWFVGNFRKTSFQRHVSREKRAAEAKLRDEEDKRYKTAEPNQANASSFAACGTRTMAGVATMPPIFREHLVPKHVKEHFTSIFEFDPSDEDKRKIDILVNGLLATGTSYNLKSVPETSKDPTSRTVQTHHLDFIATQFEGQVTTERIFKDGGDKNTRRSLADLGLTGGISNTGSFPGAYFHSGPLEQLQESQCNFVITSLFECKDTDIALGSHMMLLTDVF</sequence>
<name>A0A9N8DW07_9STRA</name>
<feature type="region of interest" description="Disordered" evidence="1">
    <location>
        <begin position="108"/>
        <end position="127"/>
    </location>
</feature>
<proteinExistence type="predicted"/>
<dbReference type="EMBL" id="CAICTM010000414">
    <property type="protein sequence ID" value="CAB9510017.1"/>
    <property type="molecule type" value="Genomic_DNA"/>
</dbReference>
<evidence type="ECO:0000313" key="3">
    <source>
        <dbReference type="Proteomes" id="UP001153069"/>
    </source>
</evidence>